<feature type="region of interest" description="Disordered" evidence="1">
    <location>
        <begin position="1"/>
        <end position="26"/>
    </location>
</feature>
<dbReference type="EMBL" id="MW046475">
    <property type="protein sequence ID" value="QTE03907.1"/>
    <property type="molecule type" value="Genomic_DNA"/>
</dbReference>
<protein>
    <submittedName>
        <fullName evidence="2">Capsid protein</fullName>
    </submittedName>
</protein>
<proteinExistence type="predicted"/>
<reference evidence="2" key="1">
    <citation type="submission" date="2020-09" db="EMBL/GenBank/DDBJ databases">
        <authorList>
            <person name="Dai Z."/>
            <person name="Yang S."/>
            <person name="Zhang W."/>
        </authorList>
    </citation>
    <scope>NUCLEOTIDE SEQUENCE</scope>
    <source>
        <strain evidence="2">Fmg67par054</strain>
    </source>
</reference>
<reference evidence="2" key="2">
    <citation type="journal article" date="2022" name="Gigascience">
        <title>Parvovirus dark matter in the cloaca of wild birds.</title>
        <authorList>
            <person name="Dai Z."/>
            <person name="Wang H."/>
            <person name="Wu H."/>
            <person name="Zhang Q."/>
            <person name="Ji L."/>
            <person name="Wang X."/>
            <person name="Shen Q."/>
            <person name="Yang S."/>
            <person name="Ma X."/>
            <person name="Shan T."/>
            <person name="Zhang W."/>
        </authorList>
    </citation>
    <scope>NUCLEOTIDE SEQUENCE</scope>
    <source>
        <strain evidence="2">Fmg67par054</strain>
    </source>
</reference>
<evidence type="ECO:0000313" key="2">
    <source>
        <dbReference type="EMBL" id="QTE03907.1"/>
    </source>
</evidence>
<accession>A0A8A4XCP0</accession>
<organism evidence="2">
    <name type="scientific">Phoenicopteridae parvo-like hybrid virus</name>
    <dbReference type="NCBI Taxonomy" id="2794528"/>
    <lineage>
        <taxon>Viruses</taxon>
        <taxon>Monodnaviria</taxon>
        <taxon>Shotokuvirae</taxon>
        <taxon>Cossaviricota</taxon>
        <taxon>Quintoviricetes</taxon>
        <taxon>Piccovirales</taxon>
        <taxon>Parvoviridae</taxon>
    </lineage>
</organism>
<name>A0A8A4XCP0_9VIRU</name>
<evidence type="ECO:0000256" key="1">
    <source>
        <dbReference type="SAM" id="MobiDB-lite"/>
    </source>
</evidence>
<sequence length="341" mass="38981">MSNKRTRTGESKAMSTGTQTNDTHHDETALDPIKQDWHIFRGPPDYTHVSLPYLWEAKHYAVGTSDAMNYADHTFRLTSPYDPFLSSFGTDINPGPGNTRANVPASYGGDTKDKFGQTQFYEFYRGMYQYYSVIGCRYHVTVENLSAERLYVHFMHFNQELPPGACSNQDMLLWKGTKSYLSTPHAQFFNDQVANATELNADQIEDVDDMIMDTNANPTSSTNPALWAVTRNKNSAVIQHSAQYKPGDFRREIALDDEVSTWTSVEANPSYPERLLVRVKTYDDNWHQFAGDAVTRNKNIQYIIKVKIEYLTEFRELKAGLRYPTQRQPVSVVIATDNRTH</sequence>